<dbReference type="GO" id="GO:0032454">
    <property type="term" value="F:histone H3K9 demethylase activity"/>
    <property type="evidence" value="ECO:0007669"/>
    <property type="project" value="InterPro"/>
</dbReference>
<keyword evidence="4" id="KW-0539">Nucleus</keyword>
<accession>A0A7C9AMF6</accession>
<sequence>MCCYGQRLNSPISPMQVNILMHTADVTLGEDQMSAIDELKKKHRAQDQRELHSAIAGAVGFHGCNPSLPTNQEFNDGSFGPRESGAALWDIFRREDVPKLEAYLMKHFKEFRHIYCCPIEQVKVLPLNILRILKVH</sequence>
<keyword evidence="3" id="KW-0479">Metal-binding</keyword>
<protein>
    <submittedName>
        <fullName evidence="5">Uncharacterized protein</fullName>
    </submittedName>
</protein>
<evidence type="ECO:0000313" key="5">
    <source>
        <dbReference type="EMBL" id="MBA4671374.1"/>
    </source>
</evidence>
<dbReference type="InterPro" id="IPR045109">
    <property type="entry name" value="LSDs-like"/>
</dbReference>
<evidence type="ECO:0000256" key="1">
    <source>
        <dbReference type="ARBA" id="ARBA00004123"/>
    </source>
</evidence>
<dbReference type="EMBL" id="GISG01250762">
    <property type="protein sequence ID" value="MBA4671375.1"/>
    <property type="molecule type" value="Transcribed_RNA"/>
</dbReference>
<comment type="subcellular location">
    <subcellularLocation>
        <location evidence="1">Nucleus</location>
    </subcellularLocation>
</comment>
<dbReference type="EMBL" id="GISG01250761">
    <property type="protein sequence ID" value="MBA4671374.1"/>
    <property type="molecule type" value="Transcribed_RNA"/>
</dbReference>
<comment type="similarity">
    <text evidence="2">Belongs to the JARID1 histone demethylase family.</text>
</comment>
<dbReference type="EMBL" id="GISG01250766">
    <property type="protein sequence ID" value="MBA4671377.1"/>
    <property type="molecule type" value="Transcribed_RNA"/>
</dbReference>
<dbReference type="GO" id="GO:0006357">
    <property type="term" value="P:regulation of transcription by RNA polymerase II"/>
    <property type="evidence" value="ECO:0007669"/>
    <property type="project" value="TreeGrafter"/>
</dbReference>
<proteinExistence type="inferred from homology"/>
<name>A0A7C9AMF6_OPUST</name>
<dbReference type="EMBL" id="GISG01250765">
    <property type="protein sequence ID" value="MBA4671376.1"/>
    <property type="molecule type" value="Transcribed_RNA"/>
</dbReference>
<dbReference type="GO" id="GO:0000785">
    <property type="term" value="C:chromatin"/>
    <property type="evidence" value="ECO:0007669"/>
    <property type="project" value="TreeGrafter"/>
</dbReference>
<reference evidence="5" key="1">
    <citation type="journal article" date="2013" name="J. Plant Res.">
        <title>Effect of fungi and light on seed germination of three Opuntia species from semiarid lands of central Mexico.</title>
        <authorList>
            <person name="Delgado-Sanchez P."/>
            <person name="Jimenez-Bremont J.F."/>
            <person name="Guerrero-Gonzalez Mde L."/>
            <person name="Flores J."/>
        </authorList>
    </citation>
    <scope>NUCLEOTIDE SEQUENCE</scope>
    <source>
        <tissue evidence="5">Cladode</tissue>
    </source>
</reference>
<dbReference type="GO" id="GO:0046872">
    <property type="term" value="F:metal ion binding"/>
    <property type="evidence" value="ECO:0007669"/>
    <property type="project" value="UniProtKB-KW"/>
</dbReference>
<evidence type="ECO:0000256" key="4">
    <source>
        <dbReference type="ARBA" id="ARBA00023242"/>
    </source>
</evidence>
<dbReference type="GO" id="GO:0003712">
    <property type="term" value="F:transcription coregulator activity"/>
    <property type="evidence" value="ECO:0007669"/>
    <property type="project" value="TreeGrafter"/>
</dbReference>
<dbReference type="PANTHER" id="PTHR12549">
    <property type="entry name" value="JMJC DOMAIN-CONTAINING HISTONE DEMETHYLATION PROTEIN"/>
    <property type="match status" value="1"/>
</dbReference>
<dbReference type="EMBL" id="GISG01250772">
    <property type="protein sequence ID" value="MBA4671378.1"/>
    <property type="molecule type" value="Transcribed_RNA"/>
</dbReference>
<organism evidence="5">
    <name type="scientific">Opuntia streptacantha</name>
    <name type="common">Prickly pear cactus</name>
    <name type="synonym">Opuntia cardona</name>
    <dbReference type="NCBI Taxonomy" id="393608"/>
    <lineage>
        <taxon>Eukaryota</taxon>
        <taxon>Viridiplantae</taxon>
        <taxon>Streptophyta</taxon>
        <taxon>Embryophyta</taxon>
        <taxon>Tracheophyta</taxon>
        <taxon>Spermatophyta</taxon>
        <taxon>Magnoliopsida</taxon>
        <taxon>eudicotyledons</taxon>
        <taxon>Gunneridae</taxon>
        <taxon>Pentapetalae</taxon>
        <taxon>Caryophyllales</taxon>
        <taxon>Cactineae</taxon>
        <taxon>Cactaceae</taxon>
        <taxon>Opuntioideae</taxon>
        <taxon>Opuntia</taxon>
    </lineage>
</organism>
<evidence type="ECO:0000256" key="2">
    <source>
        <dbReference type="ARBA" id="ARBA00006801"/>
    </source>
</evidence>
<dbReference type="Gene3D" id="2.60.120.650">
    <property type="entry name" value="Cupin"/>
    <property type="match status" value="1"/>
</dbReference>
<evidence type="ECO:0000256" key="3">
    <source>
        <dbReference type="ARBA" id="ARBA00022723"/>
    </source>
</evidence>
<dbReference type="EMBL" id="GISG01250773">
    <property type="protein sequence ID" value="MBA4671379.1"/>
    <property type="molecule type" value="Transcribed_RNA"/>
</dbReference>
<dbReference type="GO" id="GO:0031490">
    <property type="term" value="F:chromatin DNA binding"/>
    <property type="evidence" value="ECO:0007669"/>
    <property type="project" value="TreeGrafter"/>
</dbReference>
<dbReference type="GO" id="GO:0000118">
    <property type="term" value="C:histone deacetylase complex"/>
    <property type="evidence" value="ECO:0007669"/>
    <property type="project" value="TreeGrafter"/>
</dbReference>
<reference evidence="5" key="2">
    <citation type="submission" date="2020-07" db="EMBL/GenBank/DDBJ databases">
        <authorList>
            <person name="Vera ALvarez R."/>
            <person name="Arias-Moreno D.M."/>
            <person name="Jimenez-Jacinto V."/>
            <person name="Jimenez-Bremont J.F."/>
            <person name="Swaminathan K."/>
            <person name="Moose S.P."/>
            <person name="Guerrero-Gonzalez M.L."/>
            <person name="Marino-Ramirez L."/>
            <person name="Landsman D."/>
            <person name="Rodriguez-Kessler M."/>
            <person name="Delgado-Sanchez P."/>
        </authorList>
    </citation>
    <scope>NUCLEOTIDE SEQUENCE</scope>
    <source>
        <tissue evidence="5">Cladode</tissue>
    </source>
</reference>
<dbReference type="PANTHER" id="PTHR12549:SF37">
    <property type="entry name" value="LYSINE-SPECIFIC DEMETHYLASE JMJ26"/>
    <property type="match status" value="1"/>
</dbReference>
<dbReference type="AlphaFoldDB" id="A0A7C9AMF6"/>